<comment type="caution">
    <text evidence="2">The sequence shown here is derived from an EMBL/GenBank/DDBJ whole genome shotgun (WGS) entry which is preliminary data.</text>
</comment>
<dbReference type="InterPro" id="IPR010497">
    <property type="entry name" value="Epoxide_hydro_N"/>
</dbReference>
<dbReference type="InterPro" id="IPR029058">
    <property type="entry name" value="AB_hydrolase_fold"/>
</dbReference>
<dbReference type="GO" id="GO:0016787">
    <property type="term" value="F:hydrolase activity"/>
    <property type="evidence" value="ECO:0007669"/>
    <property type="project" value="UniProtKB-KW"/>
</dbReference>
<feature type="domain" description="Epoxide hydrolase N-terminal" evidence="1">
    <location>
        <begin position="3"/>
        <end position="59"/>
    </location>
</feature>
<proteinExistence type="predicted"/>
<gene>
    <name evidence="2" type="ORF">AF72_08040</name>
    <name evidence="3" type="ORF">LPH55_08840</name>
</gene>
<dbReference type="STRING" id="1444770.AF72_08040"/>
<dbReference type="OrthoDB" id="9780765at2"/>
<organism evidence="2 4">
    <name type="scientific">Xylella taiwanensis</name>
    <dbReference type="NCBI Taxonomy" id="1444770"/>
    <lineage>
        <taxon>Bacteria</taxon>
        <taxon>Pseudomonadati</taxon>
        <taxon>Pseudomonadota</taxon>
        <taxon>Gammaproteobacteria</taxon>
        <taxon>Lysobacterales</taxon>
        <taxon>Lysobacteraceae</taxon>
        <taxon>Xylella</taxon>
    </lineage>
</organism>
<dbReference type="EMBL" id="JDSQ01000012">
    <property type="protein sequence ID" value="EWS77950.1"/>
    <property type="molecule type" value="Genomic_DNA"/>
</dbReference>
<evidence type="ECO:0000313" key="5">
    <source>
        <dbReference type="Proteomes" id="UP001430701"/>
    </source>
</evidence>
<dbReference type="Proteomes" id="UP001430701">
    <property type="component" value="Unassembled WGS sequence"/>
</dbReference>
<dbReference type="Proteomes" id="UP000020406">
    <property type="component" value="Unassembled WGS sequence"/>
</dbReference>
<evidence type="ECO:0000259" key="1">
    <source>
        <dbReference type="Pfam" id="PF06441"/>
    </source>
</evidence>
<dbReference type="AlphaFoldDB" id="Z9JHT0"/>
<sequence>MLEPFKIETAATVLEDLQKRLVRTRLPESSQPGWEDGIDMGYFTEIVAYCHDQFDWKGRKIR</sequence>
<protein>
    <submittedName>
        <fullName evidence="3">Epoxide hydrolase N-terminal domain-containing protein</fullName>
    </submittedName>
</protein>
<dbReference type="GeneID" id="68900450"/>
<reference evidence="2 4" key="1">
    <citation type="journal article" date="2014" name="Genome Announc.">
        <title>Draft Genome Sequence of Xylella fastidiosa Pear Leaf Scorch Strain in Taiwan.</title>
        <authorList>
            <person name="Su C.C."/>
            <person name="Deng W.L."/>
            <person name="Jan F.J."/>
            <person name="Chang C.J."/>
            <person name="Huang H."/>
            <person name="Chen J."/>
        </authorList>
    </citation>
    <scope>NUCLEOTIDE SEQUENCE [LARGE SCALE GENOMIC DNA]</scope>
    <source>
        <strain evidence="2 4">PLS229</strain>
    </source>
</reference>
<name>Z9JHT0_9GAMM</name>
<keyword evidence="3" id="KW-0378">Hydrolase</keyword>
<reference evidence="3" key="2">
    <citation type="submission" date="2021-11" db="EMBL/GenBank/DDBJ databases">
        <title>Genome sequence of Xylella taiwanensis PLS432.</title>
        <authorList>
            <person name="Weng L.-W."/>
            <person name="Su C.-C."/>
            <person name="Tsai C.-W."/>
            <person name="Kuo C.-H."/>
        </authorList>
    </citation>
    <scope>NUCLEOTIDE SEQUENCE</scope>
    <source>
        <strain evidence="3">PLS432</strain>
    </source>
</reference>
<evidence type="ECO:0000313" key="4">
    <source>
        <dbReference type="Proteomes" id="UP000020406"/>
    </source>
</evidence>
<dbReference type="RefSeq" id="WP_051482330.1">
    <property type="nucleotide sequence ID" value="NZ_CP053627.1"/>
</dbReference>
<dbReference type="SUPFAM" id="SSF53474">
    <property type="entry name" value="alpha/beta-Hydrolases"/>
    <property type="match status" value="1"/>
</dbReference>
<evidence type="ECO:0000313" key="2">
    <source>
        <dbReference type="EMBL" id="EWS77950.1"/>
    </source>
</evidence>
<keyword evidence="5" id="KW-1185">Reference proteome</keyword>
<evidence type="ECO:0000313" key="3">
    <source>
        <dbReference type="EMBL" id="MCD8473559.1"/>
    </source>
</evidence>
<dbReference type="EMBL" id="JAJPPU010000002">
    <property type="protein sequence ID" value="MCD8473559.1"/>
    <property type="molecule type" value="Genomic_DNA"/>
</dbReference>
<accession>Z9JHT0</accession>
<dbReference type="Gene3D" id="3.40.50.1820">
    <property type="entry name" value="alpha/beta hydrolase"/>
    <property type="match status" value="1"/>
</dbReference>
<dbReference type="Pfam" id="PF06441">
    <property type="entry name" value="EHN"/>
    <property type="match status" value="1"/>
</dbReference>
<dbReference type="PATRIC" id="fig|1444770.3.peg.1905"/>